<dbReference type="AlphaFoldDB" id="A0A1W9HUV7"/>
<proteinExistence type="predicted"/>
<dbReference type="SUPFAM" id="SSF89447">
    <property type="entry name" value="AbrB/MazE/MraZ-like"/>
    <property type="match status" value="1"/>
</dbReference>
<dbReference type="EMBL" id="LWDL01000022">
    <property type="protein sequence ID" value="OQW51034.1"/>
    <property type="molecule type" value="Genomic_DNA"/>
</dbReference>
<evidence type="ECO:0000313" key="3">
    <source>
        <dbReference type="Proteomes" id="UP000192872"/>
    </source>
</evidence>
<dbReference type="NCBIfam" id="TIGR02609">
    <property type="entry name" value="doc_partner"/>
    <property type="match status" value="1"/>
</dbReference>
<reference evidence="2 3" key="1">
    <citation type="journal article" date="2017" name="Water Res.">
        <title>Comammox in drinking water systems.</title>
        <authorList>
            <person name="Wang Y."/>
            <person name="Ma L."/>
            <person name="Mao Y."/>
            <person name="Jiang X."/>
            <person name="Xia Y."/>
            <person name="Yu K."/>
            <person name="Li B."/>
            <person name="Zhang T."/>
        </authorList>
    </citation>
    <scope>NUCLEOTIDE SEQUENCE [LARGE SCALE GENOMIC DNA]</scope>
    <source>
        <strain evidence="2">SG_bin8</strain>
    </source>
</reference>
<dbReference type="RefSeq" id="WP_376801921.1">
    <property type="nucleotide sequence ID" value="NZ_DBNB01000003.1"/>
</dbReference>
<feature type="domain" description="SpoVT-AbrB" evidence="1">
    <location>
        <begin position="7"/>
        <end position="53"/>
    </location>
</feature>
<name>A0A1W9HUV7_9HYPH</name>
<dbReference type="Proteomes" id="UP000192872">
    <property type="component" value="Unassembled WGS sequence"/>
</dbReference>
<accession>A0A1W9HUV7</accession>
<dbReference type="SMART" id="SM00966">
    <property type="entry name" value="SpoVT_AbrB"/>
    <property type="match status" value="1"/>
</dbReference>
<dbReference type="InterPro" id="IPR013432">
    <property type="entry name" value="Doc_partner"/>
</dbReference>
<gene>
    <name evidence="2" type="ORF">A4S15_12475</name>
</gene>
<comment type="caution">
    <text evidence="2">The sequence shown here is derived from an EMBL/GenBank/DDBJ whole genome shotgun (WGS) entry which is preliminary data.</text>
</comment>
<evidence type="ECO:0000259" key="1">
    <source>
        <dbReference type="SMART" id="SM00966"/>
    </source>
</evidence>
<dbReference type="STRING" id="1827387.A4S15_12475"/>
<dbReference type="GO" id="GO:0003677">
    <property type="term" value="F:DNA binding"/>
    <property type="evidence" value="ECO:0007669"/>
    <property type="project" value="InterPro"/>
</dbReference>
<sequence length="75" mass="8296">MNSLKLTTIGTSTGVIIPKEMLARLRVAKGDTLYFTETADGGYHLTAFNPDFAAKMAKAEEIMNRYRNTLNVLAK</sequence>
<protein>
    <submittedName>
        <fullName evidence="2">Transcriptional regulator</fullName>
    </submittedName>
</protein>
<dbReference type="Gene3D" id="2.10.260.10">
    <property type="match status" value="1"/>
</dbReference>
<organism evidence="2 3">
    <name type="scientific">Candidatus Raskinella chloraquaticus</name>
    <dbReference type="NCBI Taxonomy" id="1951219"/>
    <lineage>
        <taxon>Bacteria</taxon>
        <taxon>Pseudomonadati</taxon>
        <taxon>Pseudomonadota</taxon>
        <taxon>Alphaproteobacteria</taxon>
        <taxon>Hyphomicrobiales</taxon>
        <taxon>Phreatobacteraceae</taxon>
        <taxon>Candidatus Raskinella</taxon>
    </lineage>
</organism>
<evidence type="ECO:0000313" key="2">
    <source>
        <dbReference type="EMBL" id="OQW51034.1"/>
    </source>
</evidence>
<dbReference type="InterPro" id="IPR037914">
    <property type="entry name" value="SpoVT-AbrB_sf"/>
</dbReference>
<dbReference type="InterPro" id="IPR007159">
    <property type="entry name" value="SpoVT-AbrB_dom"/>
</dbReference>